<evidence type="ECO:0000313" key="2">
    <source>
        <dbReference type="EMBL" id="EYE92636.1"/>
    </source>
</evidence>
<dbReference type="GeneID" id="63693025"/>
<dbReference type="HOGENOM" id="CLU_017925_1_0_1"/>
<reference evidence="3" key="1">
    <citation type="journal article" date="2014" name="Nat. Commun.">
        <title>Genomic adaptations of the halophilic Dead Sea filamentous fungus Eurotium rubrum.</title>
        <authorList>
            <person name="Kis-Papo T."/>
            <person name="Weig A.R."/>
            <person name="Riley R."/>
            <person name="Persoh D."/>
            <person name="Salamov A."/>
            <person name="Sun H."/>
            <person name="Lipzen A."/>
            <person name="Wasser S.P."/>
            <person name="Rambold G."/>
            <person name="Grigoriev I.V."/>
            <person name="Nevo E."/>
        </authorList>
    </citation>
    <scope>NUCLEOTIDE SEQUENCE [LARGE SCALE GENOMIC DNA]</scope>
    <source>
        <strain evidence="3">CBS 135680</strain>
    </source>
</reference>
<dbReference type="EMBL" id="KK088436">
    <property type="protein sequence ID" value="EYE92636.1"/>
    <property type="molecule type" value="Genomic_DNA"/>
</dbReference>
<gene>
    <name evidence="2" type="ORF">EURHEDRAFT_189256</name>
</gene>
<feature type="compositionally biased region" description="Basic and acidic residues" evidence="1">
    <location>
        <begin position="211"/>
        <end position="221"/>
    </location>
</feature>
<feature type="region of interest" description="Disordered" evidence="1">
    <location>
        <begin position="324"/>
        <end position="345"/>
    </location>
</feature>
<feature type="region of interest" description="Disordered" evidence="1">
    <location>
        <begin position="583"/>
        <end position="735"/>
    </location>
</feature>
<dbReference type="RefSeq" id="XP_040636324.1">
    <property type="nucleotide sequence ID" value="XM_040777901.1"/>
</dbReference>
<dbReference type="InterPro" id="IPR021861">
    <property type="entry name" value="THO_THOC1"/>
</dbReference>
<accession>A0A017S731</accession>
<evidence type="ECO:0000256" key="1">
    <source>
        <dbReference type="SAM" id="MobiDB-lite"/>
    </source>
</evidence>
<protein>
    <submittedName>
        <fullName evidence="2">Nuclear matrix protein</fullName>
    </submittedName>
</protein>
<dbReference type="GO" id="GO:0006406">
    <property type="term" value="P:mRNA export from nucleus"/>
    <property type="evidence" value="ECO:0007669"/>
    <property type="project" value="TreeGrafter"/>
</dbReference>
<feature type="compositionally biased region" description="Basic and acidic residues" evidence="1">
    <location>
        <begin position="228"/>
        <end position="242"/>
    </location>
</feature>
<sequence>MVDVDVEATRVYRRLVDDLLDRAERVKPDKQIEPPLTEAQLGESIWQVQGDDAQAVVRMNQQTQFAAVEIAFREKFYSVLATTSIDDLGFIQVWNLLDVVSIFSDNEQCEPGLIFWLIEELLDSQTIDGCRKVFDYLESRRERNTKKHFKQKSLVILRSCNELLRRLSRAEDTVFCGRVFIFLFQSFPLGDKSAVNLRGEYHTENVTTFDENTKTVSKENEGADIEMTDQKESEEQKAEKDTQQPSNDQEAPKTPKVVVSDNTNKEAEKNIDLDALYPMFWGLQAYFSAPTRMFDPRHFATFKAGLESTLSTFKNIKTDLESQSSKSAEELRKAMKRKRTPDDTEIASSFNPKYLTSRDLFDLEINDTAFRRHVLVQALILLDFMLSLTPKAKGRLADLTNKSVLYGFVLSDEDAKWATKMRKAIEEYLQEGAGGKFYYRMVDTVLSRDKNWVRWKAEGCPLIERPPVSVSEYVASREQASKIYSSKRLRPSPMGSLDLKFLSEGEALASLDRLKEPNRFNVPTADTFMMGIMDDELDIDMAQSKEEKDNALRSKASKTWRILRLSSRNKLAAFDKIDDGKNLKALFEDPSPPESEKGAGTSQSQTQMQTPAPEQAQTQEQNQDQAQEQTQIQTQGQTQEQISQEQTSAHETAPATEQASQKASAPAAVPAPEQTVQEVATETKRGGNGGNNDQGHESTGGEATIAAPVTESQEEQDTTMTDQSQETSAATGAAS</sequence>
<dbReference type="OrthoDB" id="10257415at2759"/>
<name>A0A017S731_ASPRC</name>
<keyword evidence="3" id="KW-1185">Reference proteome</keyword>
<feature type="compositionally biased region" description="Polar residues" evidence="1">
    <location>
        <begin position="718"/>
        <end position="735"/>
    </location>
</feature>
<dbReference type="PANTHER" id="PTHR13265">
    <property type="entry name" value="THO COMPLEX SUBUNIT 1"/>
    <property type="match status" value="1"/>
</dbReference>
<evidence type="ECO:0000313" key="3">
    <source>
        <dbReference type="Proteomes" id="UP000019804"/>
    </source>
</evidence>
<dbReference type="Pfam" id="PF11957">
    <property type="entry name" value="efThoc1"/>
    <property type="match status" value="1"/>
</dbReference>
<dbReference type="AlphaFoldDB" id="A0A017S731"/>
<dbReference type="Proteomes" id="UP000019804">
    <property type="component" value="Unassembled WGS sequence"/>
</dbReference>
<dbReference type="STRING" id="1388766.A0A017S731"/>
<feature type="region of interest" description="Disordered" evidence="1">
    <location>
        <begin position="210"/>
        <end position="265"/>
    </location>
</feature>
<dbReference type="PANTHER" id="PTHR13265:SF0">
    <property type="entry name" value="HPR1"/>
    <property type="match status" value="1"/>
</dbReference>
<organism evidence="2 3">
    <name type="scientific">Aspergillus ruber (strain CBS 135680)</name>
    <dbReference type="NCBI Taxonomy" id="1388766"/>
    <lineage>
        <taxon>Eukaryota</taxon>
        <taxon>Fungi</taxon>
        <taxon>Dikarya</taxon>
        <taxon>Ascomycota</taxon>
        <taxon>Pezizomycotina</taxon>
        <taxon>Eurotiomycetes</taxon>
        <taxon>Eurotiomycetidae</taxon>
        <taxon>Eurotiales</taxon>
        <taxon>Aspergillaceae</taxon>
        <taxon>Aspergillus</taxon>
        <taxon>Aspergillus subgen. Aspergillus</taxon>
    </lineage>
</organism>
<dbReference type="GO" id="GO:0000445">
    <property type="term" value="C:THO complex part of transcription export complex"/>
    <property type="evidence" value="ECO:0007669"/>
    <property type="project" value="TreeGrafter"/>
</dbReference>
<proteinExistence type="predicted"/>
<feature type="compositionally biased region" description="Low complexity" evidence="1">
    <location>
        <begin position="605"/>
        <end position="647"/>
    </location>
</feature>